<keyword evidence="6 8" id="KW-1133">Transmembrane helix</keyword>
<comment type="similarity">
    <text evidence="2">Belongs to the major facilitator superfamily. Bcr/CmlA family.</text>
</comment>
<feature type="transmembrane region" description="Helical" evidence="8">
    <location>
        <begin position="281"/>
        <end position="299"/>
    </location>
</feature>
<dbReference type="InterPro" id="IPR036259">
    <property type="entry name" value="MFS_trans_sf"/>
</dbReference>
<dbReference type="Pfam" id="PF07690">
    <property type="entry name" value="MFS_1"/>
    <property type="match status" value="1"/>
</dbReference>
<feature type="transmembrane region" description="Helical" evidence="8">
    <location>
        <begin position="12"/>
        <end position="29"/>
    </location>
</feature>
<feature type="transmembrane region" description="Helical" evidence="8">
    <location>
        <begin position="105"/>
        <end position="126"/>
    </location>
</feature>
<keyword evidence="7 8" id="KW-0472">Membrane</keyword>
<evidence type="ECO:0000256" key="1">
    <source>
        <dbReference type="ARBA" id="ARBA00004651"/>
    </source>
</evidence>
<sequence length="406" mass="43915">MGQVKQKFLGSKGLILLIAMLSAFVPLSTDLYLPALPGMSVYFGVDAGRINLTISLFFIFYALGTLIWGPLSDRLGRRTVLLVGLSIYLVASAFCASAKTVEVLMAFRVLQAIGGSAAGAVATAIVKDVYSGKQRQSVLAIVQSMVTISPAVAPVLGAFLLKVMSWRGVFWTLMGIGILALIGALLFEETLLERNPGRLHQSFARMGVVLQNKRFTLLLLLFSLTSVASLAFITSSTYIYQDNFHLSSQVYSFYFSVNALGMTVAPMLYLWLAKRADTQKIIYICFGTAALSGLMICLFGNTQPWIFALCILPSTLANSCIRPPSVNLMLDQQKGDSGSVSSLIGCSSLLMGSLGMQLMSLPWQNAILAIGILTLGIAAFSFIVWPLLHNYVAKHAAETRPETTSF</sequence>
<evidence type="ECO:0000256" key="3">
    <source>
        <dbReference type="ARBA" id="ARBA00022448"/>
    </source>
</evidence>
<dbReference type="PANTHER" id="PTHR23502:SF132">
    <property type="entry name" value="POLYAMINE TRANSPORTER 2-RELATED"/>
    <property type="match status" value="1"/>
</dbReference>
<protein>
    <submittedName>
        <fullName evidence="10">Bicyclomycin resistance protein</fullName>
    </submittedName>
</protein>
<name>A0A644Y4U9_9ZZZZ</name>
<feature type="domain" description="Major facilitator superfamily (MFS) profile" evidence="9">
    <location>
        <begin position="14"/>
        <end position="406"/>
    </location>
</feature>
<dbReference type="GO" id="GO:0042910">
    <property type="term" value="F:xenobiotic transmembrane transporter activity"/>
    <property type="evidence" value="ECO:0007669"/>
    <property type="project" value="InterPro"/>
</dbReference>
<feature type="transmembrane region" description="Helical" evidence="8">
    <location>
        <begin position="80"/>
        <end position="99"/>
    </location>
</feature>
<keyword evidence="3" id="KW-0813">Transport</keyword>
<evidence type="ECO:0000256" key="5">
    <source>
        <dbReference type="ARBA" id="ARBA00022692"/>
    </source>
</evidence>
<feature type="transmembrane region" description="Helical" evidence="8">
    <location>
        <begin position="49"/>
        <end position="68"/>
    </location>
</feature>
<dbReference type="AlphaFoldDB" id="A0A644Y4U9"/>
<keyword evidence="4" id="KW-1003">Cell membrane</keyword>
<dbReference type="GO" id="GO:0005886">
    <property type="term" value="C:plasma membrane"/>
    <property type="evidence" value="ECO:0007669"/>
    <property type="project" value="UniProtKB-SubCell"/>
</dbReference>
<dbReference type="GO" id="GO:1990961">
    <property type="term" value="P:xenobiotic detoxification by transmembrane export across the plasma membrane"/>
    <property type="evidence" value="ECO:0007669"/>
    <property type="project" value="InterPro"/>
</dbReference>
<dbReference type="PANTHER" id="PTHR23502">
    <property type="entry name" value="MAJOR FACILITATOR SUPERFAMILY"/>
    <property type="match status" value="1"/>
</dbReference>
<keyword evidence="5 8" id="KW-0812">Transmembrane</keyword>
<evidence type="ECO:0000256" key="6">
    <source>
        <dbReference type="ARBA" id="ARBA00022989"/>
    </source>
</evidence>
<dbReference type="EMBL" id="VSSQ01004050">
    <property type="protein sequence ID" value="MPM23520.1"/>
    <property type="molecule type" value="Genomic_DNA"/>
</dbReference>
<dbReference type="NCBIfam" id="TIGR00710">
    <property type="entry name" value="efflux_Bcr_CflA"/>
    <property type="match status" value="1"/>
</dbReference>
<comment type="caution">
    <text evidence="10">The sequence shown here is derived from an EMBL/GenBank/DDBJ whole genome shotgun (WGS) entry which is preliminary data.</text>
</comment>
<evidence type="ECO:0000256" key="8">
    <source>
        <dbReference type="SAM" id="Phobius"/>
    </source>
</evidence>
<accession>A0A644Y4U9</accession>
<feature type="transmembrane region" description="Helical" evidence="8">
    <location>
        <begin position="169"/>
        <end position="187"/>
    </location>
</feature>
<organism evidence="10">
    <name type="scientific">bioreactor metagenome</name>
    <dbReference type="NCBI Taxonomy" id="1076179"/>
    <lineage>
        <taxon>unclassified sequences</taxon>
        <taxon>metagenomes</taxon>
        <taxon>ecological metagenomes</taxon>
    </lineage>
</organism>
<reference evidence="10" key="1">
    <citation type="submission" date="2019-08" db="EMBL/GenBank/DDBJ databases">
        <authorList>
            <person name="Kucharzyk K."/>
            <person name="Murdoch R.W."/>
            <person name="Higgins S."/>
            <person name="Loffler F."/>
        </authorList>
    </citation>
    <scope>NUCLEOTIDE SEQUENCE</scope>
</reference>
<feature type="transmembrane region" description="Helical" evidence="8">
    <location>
        <begin position="251"/>
        <end position="272"/>
    </location>
</feature>
<dbReference type="Gene3D" id="1.20.1720.10">
    <property type="entry name" value="Multidrug resistance protein D"/>
    <property type="match status" value="1"/>
</dbReference>
<dbReference type="InterPro" id="IPR020846">
    <property type="entry name" value="MFS_dom"/>
</dbReference>
<feature type="transmembrane region" description="Helical" evidence="8">
    <location>
        <begin position="366"/>
        <end position="388"/>
    </location>
</feature>
<evidence type="ECO:0000313" key="10">
    <source>
        <dbReference type="EMBL" id="MPM23520.1"/>
    </source>
</evidence>
<comment type="subcellular location">
    <subcellularLocation>
        <location evidence="1">Cell membrane</location>
        <topology evidence="1">Multi-pass membrane protein</topology>
    </subcellularLocation>
</comment>
<dbReference type="CDD" id="cd17320">
    <property type="entry name" value="MFS_MdfA_MDR_like"/>
    <property type="match status" value="1"/>
</dbReference>
<gene>
    <name evidence="10" type="primary">bcr_5</name>
    <name evidence="10" type="ORF">SDC9_69994</name>
</gene>
<evidence type="ECO:0000256" key="7">
    <source>
        <dbReference type="ARBA" id="ARBA00023136"/>
    </source>
</evidence>
<evidence type="ECO:0000256" key="2">
    <source>
        <dbReference type="ARBA" id="ARBA00006236"/>
    </source>
</evidence>
<dbReference type="InterPro" id="IPR011701">
    <property type="entry name" value="MFS"/>
</dbReference>
<evidence type="ECO:0000256" key="4">
    <source>
        <dbReference type="ARBA" id="ARBA00022475"/>
    </source>
</evidence>
<feature type="transmembrane region" description="Helical" evidence="8">
    <location>
        <begin position="215"/>
        <end position="239"/>
    </location>
</feature>
<dbReference type="InterPro" id="IPR004812">
    <property type="entry name" value="Efflux_drug-R_Bcr/CmlA"/>
</dbReference>
<dbReference type="PROSITE" id="PS50850">
    <property type="entry name" value="MFS"/>
    <property type="match status" value="1"/>
</dbReference>
<proteinExistence type="inferred from homology"/>
<dbReference type="SUPFAM" id="SSF103473">
    <property type="entry name" value="MFS general substrate transporter"/>
    <property type="match status" value="1"/>
</dbReference>
<evidence type="ECO:0000259" key="9">
    <source>
        <dbReference type="PROSITE" id="PS50850"/>
    </source>
</evidence>
<feature type="transmembrane region" description="Helical" evidence="8">
    <location>
        <begin position="138"/>
        <end position="163"/>
    </location>
</feature>